<dbReference type="Proteomes" id="UP000054485">
    <property type="component" value="Unassembled WGS sequence"/>
</dbReference>
<dbReference type="HOGENOM" id="CLU_2284272_0_0_1"/>
<evidence type="ECO:0000313" key="2">
    <source>
        <dbReference type="Proteomes" id="UP000054485"/>
    </source>
</evidence>
<reference evidence="2" key="2">
    <citation type="submission" date="2015-01" db="EMBL/GenBank/DDBJ databases">
        <title>Evolutionary Origins and Diversification of the Mycorrhizal Mutualists.</title>
        <authorList>
            <consortium name="DOE Joint Genome Institute"/>
            <consortium name="Mycorrhizal Genomics Consortium"/>
            <person name="Kohler A."/>
            <person name="Kuo A."/>
            <person name="Nagy L.G."/>
            <person name="Floudas D."/>
            <person name="Copeland A."/>
            <person name="Barry K.W."/>
            <person name="Cichocki N."/>
            <person name="Veneault-Fourrey C."/>
            <person name="LaButti K."/>
            <person name="Lindquist E.A."/>
            <person name="Lipzen A."/>
            <person name="Lundell T."/>
            <person name="Morin E."/>
            <person name="Murat C."/>
            <person name="Riley R."/>
            <person name="Ohm R."/>
            <person name="Sun H."/>
            <person name="Tunlid A."/>
            <person name="Henrissat B."/>
            <person name="Grigoriev I.V."/>
            <person name="Hibbett D.S."/>
            <person name="Martin F."/>
        </authorList>
    </citation>
    <scope>NUCLEOTIDE SEQUENCE [LARGE SCALE GENOMIC DNA]</scope>
    <source>
        <strain evidence="2">UH-Slu-Lm8-n1</strain>
    </source>
</reference>
<gene>
    <name evidence="1" type="ORF">CY34DRAFT_17017</name>
</gene>
<proteinExistence type="predicted"/>
<feature type="non-terminal residue" evidence="1">
    <location>
        <position position="1"/>
    </location>
</feature>
<protein>
    <submittedName>
        <fullName evidence="1">Uncharacterized protein</fullName>
    </submittedName>
</protein>
<dbReference type="AlphaFoldDB" id="A0A0C9ZD52"/>
<keyword evidence="2" id="KW-1185">Reference proteome</keyword>
<dbReference type="OrthoDB" id="2682116at2759"/>
<dbReference type="InParanoid" id="A0A0C9ZD52"/>
<dbReference type="EMBL" id="KN835625">
    <property type="protein sequence ID" value="KIK35425.1"/>
    <property type="molecule type" value="Genomic_DNA"/>
</dbReference>
<reference evidence="1 2" key="1">
    <citation type="submission" date="2014-04" db="EMBL/GenBank/DDBJ databases">
        <authorList>
            <consortium name="DOE Joint Genome Institute"/>
            <person name="Kuo A."/>
            <person name="Ruytinx J."/>
            <person name="Rineau F."/>
            <person name="Colpaert J."/>
            <person name="Kohler A."/>
            <person name="Nagy L.G."/>
            <person name="Floudas D."/>
            <person name="Copeland A."/>
            <person name="Barry K.W."/>
            <person name="Cichocki N."/>
            <person name="Veneault-Fourrey C."/>
            <person name="LaButti K."/>
            <person name="Lindquist E.A."/>
            <person name="Lipzen A."/>
            <person name="Lundell T."/>
            <person name="Morin E."/>
            <person name="Murat C."/>
            <person name="Sun H."/>
            <person name="Tunlid A."/>
            <person name="Henrissat B."/>
            <person name="Grigoriev I.V."/>
            <person name="Hibbett D.S."/>
            <person name="Martin F."/>
            <person name="Nordberg H.P."/>
            <person name="Cantor M.N."/>
            <person name="Hua S.X."/>
        </authorList>
    </citation>
    <scope>NUCLEOTIDE SEQUENCE [LARGE SCALE GENOMIC DNA]</scope>
    <source>
        <strain evidence="1 2">UH-Slu-Lm8-n1</strain>
    </source>
</reference>
<evidence type="ECO:0000313" key="1">
    <source>
        <dbReference type="EMBL" id="KIK35425.1"/>
    </source>
</evidence>
<accession>A0A0C9ZD52</accession>
<organism evidence="1 2">
    <name type="scientific">Suillus luteus UH-Slu-Lm8-n1</name>
    <dbReference type="NCBI Taxonomy" id="930992"/>
    <lineage>
        <taxon>Eukaryota</taxon>
        <taxon>Fungi</taxon>
        <taxon>Dikarya</taxon>
        <taxon>Basidiomycota</taxon>
        <taxon>Agaricomycotina</taxon>
        <taxon>Agaricomycetes</taxon>
        <taxon>Agaricomycetidae</taxon>
        <taxon>Boletales</taxon>
        <taxon>Suillineae</taxon>
        <taxon>Suillaceae</taxon>
        <taxon>Suillus</taxon>
    </lineage>
</organism>
<sequence>MSSRVRIGHIYSPPTGGKDATMFDWFSNSQHAVQTLQGTFLKVAHVLPSQAIASTLDPATLYESVYMDMREQPNPPPFTVPNGWAQLCVYTDDDLVTRPVIH</sequence>
<name>A0A0C9ZD52_9AGAM</name>